<dbReference type="Proteomes" id="UP000257200">
    <property type="component" value="Unplaced"/>
</dbReference>
<dbReference type="PROSITE" id="PS51406">
    <property type="entry name" value="FIBRINOGEN_C_2"/>
    <property type="match status" value="1"/>
</dbReference>
<keyword evidence="1" id="KW-0472">Membrane</keyword>
<dbReference type="InParanoid" id="A0A3Q1GTV2"/>
<sequence length="291" mass="32757">MKVRFQLWLWVQTDLIHKLCWQQLLSASFGFPASLCSKYCASAALCCVQCVGGLLLSDRRHDVLLQMLLLSVLLLLVPLWTSCSVIFLPLDCLDIHDRDQSQPSGVYTIYPIGATSGVQVFQRRLDGSVNFYRPWTHYKTGFGSAAGEYWLGLENLYQLTLRKRYELLVDMEDFSGNKVFARYSSFSIQSESNGYRLQVSGFINGGAGNALSPHNGQKFSTFDKDQDSDAGNCARQFLGAFWYTACHSTNPNGVYRWGADGTIYAVGVEWSSWKGHDYSLKTISMKIRPVE</sequence>
<dbReference type="CDD" id="cd00087">
    <property type="entry name" value="FReD"/>
    <property type="match status" value="1"/>
</dbReference>
<dbReference type="SUPFAM" id="SSF56496">
    <property type="entry name" value="Fibrinogen C-terminal domain-like"/>
    <property type="match status" value="1"/>
</dbReference>
<organism evidence="3 4">
    <name type="scientific">Acanthochromis polyacanthus</name>
    <name type="common">spiny chromis</name>
    <dbReference type="NCBI Taxonomy" id="80966"/>
    <lineage>
        <taxon>Eukaryota</taxon>
        <taxon>Metazoa</taxon>
        <taxon>Chordata</taxon>
        <taxon>Craniata</taxon>
        <taxon>Vertebrata</taxon>
        <taxon>Euteleostomi</taxon>
        <taxon>Actinopterygii</taxon>
        <taxon>Neopterygii</taxon>
        <taxon>Teleostei</taxon>
        <taxon>Neoteleostei</taxon>
        <taxon>Acanthomorphata</taxon>
        <taxon>Ovalentaria</taxon>
        <taxon>Pomacentridae</taxon>
        <taxon>Acanthochromis</taxon>
    </lineage>
</organism>
<dbReference type="InterPro" id="IPR050373">
    <property type="entry name" value="Fibrinogen_C-term_domain"/>
</dbReference>
<evidence type="ECO:0000256" key="1">
    <source>
        <dbReference type="SAM" id="Phobius"/>
    </source>
</evidence>
<dbReference type="Ensembl" id="ENSAPOT00000034795.1">
    <property type="protein sequence ID" value="ENSAPOP00000033888.1"/>
    <property type="gene ID" value="ENSAPOG00000022846.1"/>
</dbReference>
<keyword evidence="4" id="KW-1185">Reference proteome</keyword>
<dbReference type="SMART" id="SM00186">
    <property type="entry name" value="FBG"/>
    <property type="match status" value="1"/>
</dbReference>
<feature type="transmembrane region" description="Helical" evidence="1">
    <location>
        <begin position="68"/>
        <end position="90"/>
    </location>
</feature>
<dbReference type="InterPro" id="IPR036056">
    <property type="entry name" value="Fibrinogen-like_C"/>
</dbReference>
<dbReference type="FunCoup" id="A0A3Q1GTV2">
    <property type="interactions" value="327"/>
</dbReference>
<proteinExistence type="predicted"/>
<dbReference type="GeneTree" id="ENSGT00940000154615"/>
<feature type="domain" description="Fibrinogen C-terminal" evidence="2">
    <location>
        <begin position="83"/>
        <end position="291"/>
    </location>
</feature>
<dbReference type="GO" id="GO:0048251">
    <property type="term" value="P:elastic fiber assembly"/>
    <property type="evidence" value="ECO:0007669"/>
    <property type="project" value="TreeGrafter"/>
</dbReference>
<dbReference type="InterPro" id="IPR014716">
    <property type="entry name" value="Fibrinogen_a/b/g_C_1"/>
</dbReference>
<keyword evidence="1" id="KW-1133">Transmembrane helix</keyword>
<protein>
    <submittedName>
        <fullName evidence="3">Microfibril associated protein 4</fullName>
    </submittedName>
</protein>
<evidence type="ECO:0000259" key="2">
    <source>
        <dbReference type="PROSITE" id="PS51406"/>
    </source>
</evidence>
<dbReference type="InterPro" id="IPR002181">
    <property type="entry name" value="Fibrinogen_a/b/g_C_dom"/>
</dbReference>
<dbReference type="PANTHER" id="PTHR19143:SF225">
    <property type="entry name" value="MICROFIBRIL-ASSOCIATED GLYCOPROTEIN 4"/>
    <property type="match status" value="1"/>
</dbReference>
<dbReference type="PANTHER" id="PTHR19143">
    <property type="entry name" value="FIBRINOGEN/TENASCIN/ANGIOPOEITIN"/>
    <property type="match status" value="1"/>
</dbReference>
<reference evidence="3" key="2">
    <citation type="submission" date="2025-09" db="UniProtKB">
        <authorList>
            <consortium name="Ensembl"/>
        </authorList>
    </citation>
    <scope>IDENTIFICATION</scope>
</reference>
<accession>A0A3Q1GTV2</accession>
<name>A0A3Q1GTV2_9TELE</name>
<dbReference type="AlphaFoldDB" id="A0A3Q1GTV2"/>
<evidence type="ECO:0000313" key="3">
    <source>
        <dbReference type="Ensembl" id="ENSAPOP00000033888.1"/>
    </source>
</evidence>
<keyword evidence="1" id="KW-0812">Transmembrane</keyword>
<dbReference type="GO" id="GO:0005615">
    <property type="term" value="C:extracellular space"/>
    <property type="evidence" value="ECO:0007669"/>
    <property type="project" value="TreeGrafter"/>
</dbReference>
<reference evidence="3" key="1">
    <citation type="submission" date="2025-08" db="UniProtKB">
        <authorList>
            <consortium name="Ensembl"/>
        </authorList>
    </citation>
    <scope>IDENTIFICATION</scope>
</reference>
<dbReference type="Pfam" id="PF00147">
    <property type="entry name" value="Fibrinogen_C"/>
    <property type="match status" value="1"/>
</dbReference>
<dbReference type="Gene3D" id="3.90.215.10">
    <property type="entry name" value="Gamma Fibrinogen, chain A, domain 1"/>
    <property type="match status" value="1"/>
</dbReference>
<evidence type="ECO:0000313" key="4">
    <source>
        <dbReference type="Proteomes" id="UP000257200"/>
    </source>
</evidence>
<dbReference type="STRING" id="80966.ENSAPOP00000033888"/>